<keyword evidence="2" id="KW-0732">Signal</keyword>
<feature type="region of interest" description="Disordered" evidence="1">
    <location>
        <begin position="19"/>
        <end position="93"/>
    </location>
</feature>
<dbReference type="PROSITE" id="PS51257">
    <property type="entry name" value="PROKAR_LIPOPROTEIN"/>
    <property type="match status" value="1"/>
</dbReference>
<reference evidence="3 4" key="1">
    <citation type="submission" date="2020-04" db="EMBL/GenBank/DDBJ databases">
        <title>MicrobeNet Type strains.</title>
        <authorList>
            <person name="Nicholson A.C."/>
        </authorList>
    </citation>
    <scope>NUCLEOTIDE SEQUENCE [LARGE SCALE GENOMIC DNA]</scope>
    <source>
        <strain evidence="3 4">ATCC 23612</strain>
    </source>
</reference>
<sequence length="334" mass="33362">MTPTRLAAAAALALLVTSGCGAPRDAAPAGEGAGEGWTAQPTDLPGPRPGRPEADGATRGPERSAAPSAEPRSRPSPHVPLAGTGGEEARAVAASGRAVTGYVDALARAGDPGRMRGGLPRTAEGSAARAYLLHQAAVAQARADGGRPARNAEVGHTPDGYELCPGGDPAAEPDTGPACVAYGGFTAEDGLLTELRVDGRDPGPDLLAAEDVTDESEGVRARLLTAYRAAPDEPLAVTVEFTTEDGVSLDLLQASYTGGGSGGGDGRGRDGQGHGGRGGDERRASEAAGRYALDAGEGTHAAFLFPEAEPGGTLTVGGCLEECSAMVDIELPVG</sequence>
<gene>
    <name evidence="3" type="ORF">HGB44_24490</name>
</gene>
<evidence type="ECO:0000313" key="4">
    <source>
        <dbReference type="Proteomes" id="UP000553209"/>
    </source>
</evidence>
<feature type="signal peptide" evidence="2">
    <location>
        <begin position="1"/>
        <end position="21"/>
    </location>
</feature>
<proteinExistence type="predicted"/>
<name>A0A7X6MHG8_9ACTN</name>
<accession>A0A7X6MHG8</accession>
<dbReference type="Proteomes" id="UP000553209">
    <property type="component" value="Unassembled WGS sequence"/>
</dbReference>
<feature type="region of interest" description="Disordered" evidence="1">
    <location>
        <begin position="254"/>
        <end position="286"/>
    </location>
</feature>
<organism evidence="3 4">
    <name type="scientific">Nocardiopsis alborubida</name>
    <dbReference type="NCBI Taxonomy" id="146802"/>
    <lineage>
        <taxon>Bacteria</taxon>
        <taxon>Bacillati</taxon>
        <taxon>Actinomycetota</taxon>
        <taxon>Actinomycetes</taxon>
        <taxon>Streptosporangiales</taxon>
        <taxon>Nocardiopsidaceae</taxon>
        <taxon>Nocardiopsis</taxon>
    </lineage>
</organism>
<dbReference type="EMBL" id="JAAXPG010000027">
    <property type="protein sequence ID" value="NKZ00803.1"/>
    <property type="molecule type" value="Genomic_DNA"/>
</dbReference>
<feature type="compositionally biased region" description="Basic and acidic residues" evidence="1">
    <location>
        <begin position="50"/>
        <end position="62"/>
    </location>
</feature>
<evidence type="ECO:0000256" key="2">
    <source>
        <dbReference type="SAM" id="SignalP"/>
    </source>
</evidence>
<keyword evidence="4" id="KW-1185">Reference proteome</keyword>
<feature type="chain" id="PRO_5039258730" description="Lipoprotein" evidence="2">
    <location>
        <begin position="22"/>
        <end position="334"/>
    </location>
</feature>
<evidence type="ECO:0000313" key="3">
    <source>
        <dbReference type="EMBL" id="NKZ00803.1"/>
    </source>
</evidence>
<feature type="compositionally biased region" description="Low complexity" evidence="1">
    <location>
        <begin position="19"/>
        <end position="30"/>
    </location>
</feature>
<protein>
    <recommendedName>
        <fullName evidence="5">Lipoprotein</fullName>
    </recommendedName>
</protein>
<evidence type="ECO:0000256" key="1">
    <source>
        <dbReference type="SAM" id="MobiDB-lite"/>
    </source>
</evidence>
<dbReference type="AlphaFoldDB" id="A0A7X6MHG8"/>
<comment type="caution">
    <text evidence="3">The sequence shown here is derived from an EMBL/GenBank/DDBJ whole genome shotgun (WGS) entry which is preliminary data.</text>
</comment>
<evidence type="ECO:0008006" key="5">
    <source>
        <dbReference type="Google" id="ProtNLM"/>
    </source>
</evidence>
<dbReference type="RefSeq" id="WP_061081369.1">
    <property type="nucleotide sequence ID" value="NZ_JAAXPG010000027.1"/>
</dbReference>
<feature type="compositionally biased region" description="Basic and acidic residues" evidence="1">
    <location>
        <begin position="266"/>
        <end position="285"/>
    </location>
</feature>